<evidence type="ECO:0000256" key="7">
    <source>
        <dbReference type="ARBA" id="ARBA00022692"/>
    </source>
</evidence>
<comment type="similarity">
    <text evidence="1 20">Belongs to the paramyxoviruses fusion glycoprotein family.</text>
</comment>
<dbReference type="Gene3D" id="1.10.287.2480">
    <property type="match status" value="2"/>
</dbReference>
<feature type="transmembrane region" description="Helical" evidence="20">
    <location>
        <begin position="117"/>
        <end position="142"/>
    </location>
</feature>
<keyword evidence="6" id="KW-1162">Viral penetration into host cytoplasm</keyword>
<evidence type="ECO:0000256" key="9">
    <source>
        <dbReference type="ARBA" id="ARBA00022844"/>
    </source>
</evidence>
<keyword evidence="11 20" id="KW-0261">Viral envelope protein</keyword>
<keyword evidence="7 20" id="KW-0812">Transmembrane</keyword>
<evidence type="ECO:0000256" key="8">
    <source>
        <dbReference type="ARBA" id="ARBA00022729"/>
    </source>
</evidence>
<keyword evidence="19" id="KW-1160">Virus entry into host cell</keyword>
<dbReference type="GO" id="GO:0055036">
    <property type="term" value="C:virion membrane"/>
    <property type="evidence" value="ECO:0007669"/>
    <property type="project" value="UniProtKB-SubCell"/>
</dbReference>
<dbReference type="Gene3D" id="2.60.40.1690">
    <property type="entry name" value="Head and neck region of the ectodomain of NDV fusion glycoprotein"/>
    <property type="match status" value="1"/>
</dbReference>
<keyword evidence="3" id="KW-1168">Fusion of virus membrane with host membrane</keyword>
<dbReference type="Pfam" id="PF00523">
    <property type="entry name" value="Fusion_gly"/>
    <property type="match status" value="1"/>
</dbReference>
<dbReference type="SUPFAM" id="SSF58069">
    <property type="entry name" value="Virus ectodomain"/>
    <property type="match status" value="1"/>
</dbReference>
<evidence type="ECO:0000256" key="2">
    <source>
        <dbReference type="ARBA" id="ARBA00016586"/>
    </source>
</evidence>
<proteinExistence type="inferred from homology"/>
<dbReference type="GO" id="GO:0020002">
    <property type="term" value="C:host cell plasma membrane"/>
    <property type="evidence" value="ECO:0007669"/>
    <property type="project" value="UniProtKB-SubCell"/>
</dbReference>
<dbReference type="Gene3D" id="2.40.490.10">
    <property type="entry name" value="Newcastle disease virus like domain"/>
    <property type="match status" value="2"/>
</dbReference>
<gene>
    <name evidence="21" type="primary">F</name>
</gene>
<keyword evidence="10" id="KW-1043">Host membrane</keyword>
<evidence type="ECO:0000256" key="4">
    <source>
        <dbReference type="ARBA" id="ARBA00022511"/>
    </source>
</evidence>
<evidence type="ECO:0000256" key="16">
    <source>
        <dbReference type="ARBA" id="ARBA00023157"/>
    </source>
</evidence>
<evidence type="ECO:0000256" key="17">
    <source>
        <dbReference type="ARBA" id="ARBA00023180"/>
    </source>
</evidence>
<reference evidence="21" key="1">
    <citation type="submission" date="2018-08" db="EMBL/GenBank/DDBJ databases">
        <title>Isolation and Genetic Characterization of Virulent Strains of Avian Avulaviruses 1 from Azad Jammu and Kashmir 2017-18.</title>
        <authorList>
            <person name="Hussain A."/>
            <person name="Wajid A."/>
            <person name="Ather S."/>
            <person name="Alyas K."/>
            <person name="Batool T."/>
            <person name="Awais M."/>
            <person name="Khan M.R."/>
            <person name="Hussain T."/>
            <person name="Babar M.E."/>
        </authorList>
    </citation>
    <scope>NUCLEOTIDE SEQUENCE</scope>
    <source>
        <strain evidence="21">Chicken/AJK/AW-c22/2017</strain>
    </source>
</reference>
<evidence type="ECO:0000256" key="1">
    <source>
        <dbReference type="ARBA" id="ARBA00008211"/>
    </source>
</evidence>
<dbReference type="GO" id="GO:0019064">
    <property type="term" value="P:fusion of virus membrane with host plasma membrane"/>
    <property type="evidence" value="ECO:0007669"/>
    <property type="project" value="UniProtKB-KW"/>
</dbReference>
<evidence type="ECO:0000256" key="15">
    <source>
        <dbReference type="ARBA" id="ARBA00023139"/>
    </source>
</evidence>
<sequence>MGSKPSTRIPVPLMLITRIMLILSYTCLTSSLDGRPLAAAGIVVTGDKAVNVYTSSQTGSIIVKLLPNMPKDKEACAKAPLEAYNRTLTTLLTPLGDSIRKIQGSVATSGGRRQKRFIGAVIGSIALGVATAAQITAAAALIQANQNAANILRLKESIAATNEAVHEVTDGLSQLSVAVGKMQQFVNDQLNNTARELDCIKITQQVGVELNLYLTELTTVFGPQITSPALTQLTIQALYNLAGGNMDYLLTKLGVGNNQLSSLIGSGLITGYPILYDSQTQLLGIQVNLPSVGNLKNMRATYLETLSVSTTKGFASALVPKVVTQVGSVIEELDTSYCIESDLDLYCTRIVTFPMSPGIYSCLSGNTSACMYSKTEGALTTPYMALKGSVIANCKITTCRCADPPGIISQNYGEAVSLIDRHSCNVLSLDGITLRLSGEFDATYLKNISILDSQVIVTGNLDISTELGNVNNSISNALDKLTESNSKLDKVNVRLTSTSALITYIALTVISLFFGVLSLGLACYLMYKQKAQQKTLLWLGNNTLDQMRATTKA</sequence>
<keyword evidence="17" id="KW-0325">Glycoprotein</keyword>
<dbReference type="EMBL" id="MH717056">
    <property type="protein sequence ID" value="AXY94529.1"/>
    <property type="molecule type" value="Viral_cRNA"/>
</dbReference>
<comment type="subcellular location">
    <subcellularLocation>
        <location evidence="20">Virion membrane</location>
        <topology evidence="20">Single-pass type I membrane protein</topology>
    </subcellularLocation>
    <subcellularLocation>
        <location evidence="20">Host cell membrane</location>
        <topology evidence="20">Single-pass membrane protein</topology>
    </subcellularLocation>
</comment>
<dbReference type="GO" id="GO:0046718">
    <property type="term" value="P:symbiont entry into host cell"/>
    <property type="evidence" value="ECO:0007669"/>
    <property type="project" value="UniProtKB-KW"/>
</dbReference>
<evidence type="ECO:0000256" key="14">
    <source>
        <dbReference type="ARBA" id="ARBA00023136"/>
    </source>
</evidence>
<evidence type="ECO:0000256" key="10">
    <source>
        <dbReference type="ARBA" id="ARBA00022870"/>
    </source>
</evidence>
<keyword evidence="12 20" id="KW-1133">Transmembrane helix</keyword>
<feature type="transmembrane region" description="Helical" evidence="20">
    <location>
        <begin position="501"/>
        <end position="527"/>
    </location>
</feature>
<evidence type="ECO:0000256" key="13">
    <source>
        <dbReference type="ARBA" id="ARBA00023054"/>
    </source>
</evidence>
<keyword evidence="5" id="KW-1169">Fusion of virus membrane with host cell membrane</keyword>
<keyword evidence="16" id="KW-1015">Disulfide bond</keyword>
<keyword evidence="13" id="KW-0175">Coiled coil</keyword>
<comment type="caution">
    <text evidence="20">Lacks conserved residue(s) required for the propagation of feature annotation.</text>
</comment>
<evidence type="ECO:0000256" key="6">
    <source>
        <dbReference type="ARBA" id="ARBA00022595"/>
    </source>
</evidence>
<keyword evidence="14 20" id="KW-0472">Membrane</keyword>
<protein>
    <recommendedName>
        <fullName evidence="2 20">Fusion glycoprotein F0</fullName>
    </recommendedName>
</protein>
<evidence type="ECO:0000256" key="20">
    <source>
        <dbReference type="RuleBase" id="RU003705"/>
    </source>
</evidence>
<keyword evidence="4" id="KW-1032">Host cell membrane</keyword>
<evidence type="ECO:0000256" key="18">
    <source>
        <dbReference type="ARBA" id="ARBA00023288"/>
    </source>
</evidence>
<keyword evidence="8" id="KW-0732">Signal</keyword>
<name>A0A385JBX9_NCDV</name>
<evidence type="ECO:0000256" key="12">
    <source>
        <dbReference type="ARBA" id="ARBA00022989"/>
    </source>
</evidence>
<evidence type="ECO:0000256" key="11">
    <source>
        <dbReference type="ARBA" id="ARBA00022879"/>
    </source>
</evidence>
<evidence type="ECO:0000256" key="5">
    <source>
        <dbReference type="ARBA" id="ARBA00022521"/>
    </source>
</evidence>
<dbReference type="InterPro" id="IPR000776">
    <property type="entry name" value="Fusion_F0_Paramyxovir"/>
</dbReference>
<keyword evidence="9" id="KW-0946">Virion</keyword>
<evidence type="ECO:0000313" key="21">
    <source>
        <dbReference type="EMBL" id="AXY94529.1"/>
    </source>
</evidence>
<evidence type="ECO:0000256" key="19">
    <source>
        <dbReference type="ARBA" id="ARBA00023296"/>
    </source>
</evidence>
<dbReference type="SUPFAM" id="SSF69922">
    <property type="entry name" value="Head and neck region of the ectodomain of NDV fusion glycoprotein"/>
    <property type="match status" value="1"/>
</dbReference>
<dbReference type="GO" id="GO:0019031">
    <property type="term" value="C:viral envelope"/>
    <property type="evidence" value="ECO:0007669"/>
    <property type="project" value="UniProtKB-KW"/>
</dbReference>
<keyword evidence="18" id="KW-0449">Lipoprotein</keyword>
<evidence type="ECO:0000256" key="3">
    <source>
        <dbReference type="ARBA" id="ARBA00022506"/>
    </source>
</evidence>
<organism evidence="21">
    <name type="scientific">Avian paramyxovirus 1</name>
    <name type="common">NDV</name>
    <name type="synonym">Avian orthoavulavirus 1</name>
    <dbReference type="NCBI Taxonomy" id="2560319"/>
    <lineage>
        <taxon>Viruses</taxon>
        <taxon>Riboviria</taxon>
        <taxon>Orthornavirae</taxon>
        <taxon>Negarnaviricota</taxon>
        <taxon>Haploviricotina</taxon>
        <taxon>Monjiviricetes</taxon>
        <taxon>Mononegavirales</taxon>
        <taxon>Paramyxoviridae</taxon>
        <taxon>Avulavirinae</taxon>
        <taxon>Orthoavulavirus</taxon>
        <taxon>Orthoavulavirus javaense</taxon>
    </lineage>
</organism>
<comment type="subunit">
    <text evidence="20">Homotrimer of disulfide-linked F1-F2.</text>
</comment>
<keyword evidence="15" id="KW-0564">Palmitate</keyword>
<accession>A0A385JBX9</accession>